<dbReference type="PROSITE" id="PS51217">
    <property type="entry name" value="UVRD_HELICASE_CTER"/>
    <property type="match status" value="1"/>
</dbReference>
<reference evidence="13" key="1">
    <citation type="submission" date="2018-06" db="EMBL/GenBank/DDBJ databases">
        <authorList>
            <person name="Zhirakovskaya E."/>
        </authorList>
    </citation>
    <scope>NUCLEOTIDE SEQUENCE</scope>
</reference>
<dbReference type="Gene3D" id="1.10.10.160">
    <property type="match status" value="1"/>
</dbReference>
<organism evidence="13">
    <name type="scientific">hydrothermal vent metagenome</name>
    <dbReference type="NCBI Taxonomy" id="652676"/>
    <lineage>
        <taxon>unclassified sequences</taxon>
        <taxon>metagenomes</taxon>
        <taxon>ecological metagenomes</taxon>
    </lineage>
</organism>
<dbReference type="NCBIfam" id="NF008743">
    <property type="entry name" value="PRK11773.1"/>
    <property type="match status" value="1"/>
</dbReference>
<comment type="similarity">
    <text evidence="1">Belongs to the helicase family. UvrD subfamily.</text>
</comment>
<protein>
    <recommendedName>
        <fullName evidence="9">DNA 3'-5' helicase</fullName>
        <ecNumber evidence="9">5.6.2.4</ecNumber>
    </recommendedName>
</protein>
<evidence type="ECO:0000256" key="4">
    <source>
        <dbReference type="ARBA" id="ARBA00022806"/>
    </source>
</evidence>
<dbReference type="Gene3D" id="1.10.486.10">
    <property type="entry name" value="PCRA, domain 4"/>
    <property type="match status" value="1"/>
</dbReference>
<dbReference type="EMBL" id="UOEW01000370">
    <property type="protein sequence ID" value="VAW42689.1"/>
    <property type="molecule type" value="Genomic_DNA"/>
</dbReference>
<keyword evidence="5" id="KW-0067">ATP-binding</keyword>
<dbReference type="FunFam" id="1.10.486.10:FF:000003">
    <property type="entry name" value="ATP-dependent DNA helicase"/>
    <property type="match status" value="1"/>
</dbReference>
<dbReference type="GO" id="GO:0043138">
    <property type="term" value="F:3'-5' DNA helicase activity"/>
    <property type="evidence" value="ECO:0007669"/>
    <property type="project" value="UniProtKB-EC"/>
</dbReference>
<evidence type="ECO:0000256" key="2">
    <source>
        <dbReference type="ARBA" id="ARBA00022741"/>
    </source>
</evidence>
<dbReference type="AlphaFoldDB" id="A0A3B0W0A6"/>
<dbReference type="InterPro" id="IPR014017">
    <property type="entry name" value="DNA_helicase_UvrD-like_C"/>
</dbReference>
<gene>
    <name evidence="13" type="ORF">MNBD_GAMMA01-493</name>
</gene>
<dbReference type="Pfam" id="PF13361">
    <property type="entry name" value="UvrD_C"/>
    <property type="match status" value="1"/>
</dbReference>
<dbReference type="Pfam" id="PF21196">
    <property type="entry name" value="PcrA_UvrD_tudor"/>
    <property type="match status" value="1"/>
</dbReference>
<dbReference type="EC" id="5.6.2.4" evidence="9"/>
<dbReference type="CDD" id="cd17932">
    <property type="entry name" value="DEXQc_UvrD"/>
    <property type="match status" value="1"/>
</dbReference>
<evidence type="ECO:0000259" key="12">
    <source>
        <dbReference type="PROSITE" id="PS51217"/>
    </source>
</evidence>
<dbReference type="GO" id="GO:0016887">
    <property type="term" value="F:ATP hydrolysis activity"/>
    <property type="evidence" value="ECO:0007669"/>
    <property type="project" value="RHEA"/>
</dbReference>
<dbReference type="GO" id="GO:0005829">
    <property type="term" value="C:cytosol"/>
    <property type="evidence" value="ECO:0007669"/>
    <property type="project" value="TreeGrafter"/>
</dbReference>
<comment type="catalytic activity">
    <reaction evidence="8">
        <text>Couples ATP hydrolysis with the unwinding of duplex DNA by translocating in the 3'-5' direction.</text>
        <dbReference type="EC" id="5.6.2.4"/>
    </reaction>
</comment>
<evidence type="ECO:0000256" key="5">
    <source>
        <dbReference type="ARBA" id="ARBA00022840"/>
    </source>
</evidence>
<dbReference type="InterPro" id="IPR000212">
    <property type="entry name" value="DNA_helicase_UvrD/REP"/>
</dbReference>
<sequence>MLSTHKLLANLNEAQTAAVTTDAQHSLVLAGAGSGKTRVLVYRIAWLLAAEGISPYAILAVTFTNKAAAQMRNRVAELLHKPATGMWIGTFHSIALRLLSMHHKEAELPKNFQILDSEDQYRLIRRVIVDLELDEKQWLPRMVQGYINGKKNEGIRASEIDDFGDDNSSTLIRLYQHYDDYCNRGGLVDFAEMLLRVHQLLLNNPPLLEHYQGRFGAILVDEFQDTNEIQSAFIRLLAGTKNRVMVVGDDDQSIYAWRGAKIDHIIGFKDLYANVIQYKLEQNYRSSNNILKAANAVIKHNTKRLGKELWSEQGGGELIQYYGAYSEYDESAFVAEEIDSIIGSGIAGDQIAILYRSNMQSRLLEENLLKRNIAYKVYGGLRFFERMEIKDVLAYVRIINNRHDDVGFERIINTPTRGLGNKTTNQIRNCALLNQISLFAAGKVLLEQGSLTARAAESLAGFINMIDEFDHNHDKEQLNPLFADVIERTGLREHYQKEPPEKALTRLENLDELLNAAETFVKPPEDDAIGMTALASFLAQVSLEAGERSSDKDVPCVQLMTLHSAKGLEFPYVFLVGLEQGLFPHKNSMDDPEKLQEERRLCYVGITRAEHKLYMTYATSRRIRGRTQGCLPSRFLTETPNQLVNQIQGNIFRTQHSNMHTSNDNSPYAHYIPGILVEHQIFGEGVVIELSGQGDYTEIIVEFQQHGTKILAAKFAKLSII</sequence>
<dbReference type="Pfam" id="PF00580">
    <property type="entry name" value="UvrD-helicase"/>
    <property type="match status" value="1"/>
</dbReference>
<dbReference type="InterPro" id="IPR013986">
    <property type="entry name" value="DExx_box_DNA_helicase_dom_sf"/>
</dbReference>
<accession>A0A3B0W0A6</accession>
<dbReference type="SUPFAM" id="SSF52540">
    <property type="entry name" value="P-loop containing nucleoside triphosphate hydrolases"/>
    <property type="match status" value="1"/>
</dbReference>
<evidence type="ECO:0000256" key="8">
    <source>
        <dbReference type="ARBA" id="ARBA00034617"/>
    </source>
</evidence>
<dbReference type="GO" id="GO:0033202">
    <property type="term" value="C:DNA helicase complex"/>
    <property type="evidence" value="ECO:0007669"/>
    <property type="project" value="TreeGrafter"/>
</dbReference>
<comment type="catalytic activity">
    <reaction evidence="10">
        <text>ATP + H2O = ADP + phosphate + H(+)</text>
        <dbReference type="Rhea" id="RHEA:13065"/>
        <dbReference type="ChEBI" id="CHEBI:15377"/>
        <dbReference type="ChEBI" id="CHEBI:15378"/>
        <dbReference type="ChEBI" id="CHEBI:30616"/>
        <dbReference type="ChEBI" id="CHEBI:43474"/>
        <dbReference type="ChEBI" id="CHEBI:456216"/>
        <dbReference type="EC" id="5.6.2.4"/>
    </reaction>
</comment>
<dbReference type="PANTHER" id="PTHR11070">
    <property type="entry name" value="UVRD / RECB / PCRA DNA HELICASE FAMILY MEMBER"/>
    <property type="match status" value="1"/>
</dbReference>
<evidence type="ECO:0000256" key="3">
    <source>
        <dbReference type="ARBA" id="ARBA00022801"/>
    </source>
</evidence>
<evidence type="ECO:0000256" key="9">
    <source>
        <dbReference type="ARBA" id="ARBA00034808"/>
    </source>
</evidence>
<dbReference type="GO" id="GO:0003677">
    <property type="term" value="F:DNA binding"/>
    <property type="evidence" value="ECO:0007669"/>
    <property type="project" value="UniProtKB-KW"/>
</dbReference>
<keyword evidence="2" id="KW-0547">Nucleotide-binding</keyword>
<evidence type="ECO:0000256" key="10">
    <source>
        <dbReference type="ARBA" id="ARBA00048988"/>
    </source>
</evidence>
<keyword evidence="7" id="KW-0413">Isomerase</keyword>
<dbReference type="Gene3D" id="3.40.50.300">
    <property type="entry name" value="P-loop containing nucleotide triphosphate hydrolases"/>
    <property type="match status" value="2"/>
</dbReference>
<dbReference type="InterPro" id="IPR014016">
    <property type="entry name" value="UvrD-like_ATP-bd"/>
</dbReference>
<dbReference type="CDD" id="cd18807">
    <property type="entry name" value="SF1_C_UvrD"/>
    <property type="match status" value="1"/>
</dbReference>
<evidence type="ECO:0000256" key="7">
    <source>
        <dbReference type="ARBA" id="ARBA00023235"/>
    </source>
</evidence>
<dbReference type="PANTHER" id="PTHR11070:SF2">
    <property type="entry name" value="ATP-DEPENDENT DNA HELICASE SRS2"/>
    <property type="match status" value="1"/>
</dbReference>
<keyword evidence="3 13" id="KW-0378">Hydrolase</keyword>
<feature type="domain" description="UvrD-like helicase ATP-binding" evidence="11">
    <location>
        <begin position="9"/>
        <end position="287"/>
    </location>
</feature>
<dbReference type="InterPro" id="IPR027417">
    <property type="entry name" value="P-loop_NTPase"/>
</dbReference>
<evidence type="ECO:0000256" key="6">
    <source>
        <dbReference type="ARBA" id="ARBA00023125"/>
    </source>
</evidence>
<feature type="domain" description="UvrD-like helicase C-terminal" evidence="12">
    <location>
        <begin position="288"/>
        <end position="567"/>
    </location>
</feature>
<dbReference type="GO" id="GO:0000725">
    <property type="term" value="P:recombinational repair"/>
    <property type="evidence" value="ECO:0007669"/>
    <property type="project" value="TreeGrafter"/>
</dbReference>
<name>A0A3B0W0A6_9ZZZZ</name>
<dbReference type="PROSITE" id="PS51198">
    <property type="entry name" value="UVRD_HELICASE_ATP_BIND"/>
    <property type="match status" value="1"/>
</dbReference>
<keyword evidence="4 13" id="KW-0347">Helicase</keyword>
<evidence type="ECO:0000259" key="11">
    <source>
        <dbReference type="PROSITE" id="PS51198"/>
    </source>
</evidence>
<evidence type="ECO:0000256" key="1">
    <source>
        <dbReference type="ARBA" id="ARBA00009922"/>
    </source>
</evidence>
<dbReference type="GO" id="GO:0005524">
    <property type="term" value="F:ATP binding"/>
    <property type="evidence" value="ECO:0007669"/>
    <property type="project" value="UniProtKB-KW"/>
</dbReference>
<evidence type="ECO:0000313" key="13">
    <source>
        <dbReference type="EMBL" id="VAW42689.1"/>
    </source>
</evidence>
<proteinExistence type="inferred from homology"/>
<keyword evidence="6" id="KW-0238">DNA-binding</keyword>